<proteinExistence type="inferred from homology"/>
<keyword evidence="4" id="KW-0804">Transcription</keyword>
<protein>
    <submittedName>
        <fullName evidence="6">LysR family transcriptional regulator</fullName>
    </submittedName>
</protein>
<name>A0A9X2SBP9_9BACL</name>
<dbReference type="CDD" id="cd05466">
    <property type="entry name" value="PBP2_LTTR_substrate"/>
    <property type="match status" value="1"/>
</dbReference>
<dbReference type="PROSITE" id="PS50931">
    <property type="entry name" value="HTH_LYSR"/>
    <property type="match status" value="1"/>
</dbReference>
<dbReference type="InterPro" id="IPR005119">
    <property type="entry name" value="LysR_subst-bd"/>
</dbReference>
<dbReference type="RefSeq" id="WP_257447213.1">
    <property type="nucleotide sequence ID" value="NZ_JANIPJ010000010.1"/>
</dbReference>
<dbReference type="EMBL" id="JANIPJ010000010">
    <property type="protein sequence ID" value="MCR2805192.1"/>
    <property type="molecule type" value="Genomic_DNA"/>
</dbReference>
<accession>A0A9X2SBP9</accession>
<dbReference type="Proteomes" id="UP001141950">
    <property type="component" value="Unassembled WGS sequence"/>
</dbReference>
<reference evidence="6" key="1">
    <citation type="submission" date="2022-08" db="EMBL/GenBank/DDBJ databases">
        <title>The genomic sequence of strain Paenibacillus sp. SCIV0701.</title>
        <authorList>
            <person name="Zhao H."/>
        </authorList>
    </citation>
    <scope>NUCLEOTIDE SEQUENCE</scope>
    <source>
        <strain evidence="6">SCIV0701</strain>
    </source>
</reference>
<evidence type="ECO:0000256" key="1">
    <source>
        <dbReference type="ARBA" id="ARBA00009437"/>
    </source>
</evidence>
<keyword evidence="7" id="KW-1185">Reference proteome</keyword>
<dbReference type="Pfam" id="PF00126">
    <property type="entry name" value="HTH_1"/>
    <property type="match status" value="1"/>
</dbReference>
<keyword evidence="2" id="KW-0805">Transcription regulation</keyword>
<keyword evidence="3" id="KW-0238">DNA-binding</keyword>
<evidence type="ECO:0000313" key="7">
    <source>
        <dbReference type="Proteomes" id="UP001141950"/>
    </source>
</evidence>
<dbReference type="AlphaFoldDB" id="A0A9X2SBP9"/>
<organism evidence="6 7">
    <name type="scientific">Paenibacillus soyae</name>
    <dbReference type="NCBI Taxonomy" id="2969249"/>
    <lineage>
        <taxon>Bacteria</taxon>
        <taxon>Bacillati</taxon>
        <taxon>Bacillota</taxon>
        <taxon>Bacilli</taxon>
        <taxon>Bacillales</taxon>
        <taxon>Paenibacillaceae</taxon>
        <taxon>Paenibacillus</taxon>
    </lineage>
</organism>
<dbReference type="FunFam" id="1.10.10.10:FF:000001">
    <property type="entry name" value="LysR family transcriptional regulator"/>
    <property type="match status" value="1"/>
</dbReference>
<dbReference type="SUPFAM" id="SSF53850">
    <property type="entry name" value="Periplasmic binding protein-like II"/>
    <property type="match status" value="1"/>
</dbReference>
<dbReference type="GO" id="GO:0000976">
    <property type="term" value="F:transcription cis-regulatory region binding"/>
    <property type="evidence" value="ECO:0007669"/>
    <property type="project" value="TreeGrafter"/>
</dbReference>
<evidence type="ECO:0000313" key="6">
    <source>
        <dbReference type="EMBL" id="MCR2805192.1"/>
    </source>
</evidence>
<evidence type="ECO:0000256" key="4">
    <source>
        <dbReference type="ARBA" id="ARBA00023163"/>
    </source>
</evidence>
<feature type="domain" description="HTH lysR-type" evidence="5">
    <location>
        <begin position="8"/>
        <end position="59"/>
    </location>
</feature>
<sequence length="295" mass="33367">MFQLEWYRIFLHTARRGNLTKAAQDLHITQPSVSYAVKQMEEALGLKLFHRLSKGVELTEEGRVLMKYVEQSFSLLDAAQRHLHDLKQLTEGEIRIGASDSLIKYLLLPQLNAFHRDHPGIRIRLTPGKTPEIARKLKEGQIDLAIVRLPMEDPMLNVRKLAELEDCFVVGEAYRELADRILTVRELAKLPMLSHSPGSSTRIFVERWFAASGLTVNPDIELGSIDLLTEFARLGYGVAFVPRPFVEAELQCGQLFELRLDASLPPRSIGMAIRNDTPLSIAAERFVAMLIDREG</sequence>
<dbReference type="Pfam" id="PF03466">
    <property type="entry name" value="LysR_substrate"/>
    <property type="match status" value="1"/>
</dbReference>
<dbReference type="GO" id="GO:0003700">
    <property type="term" value="F:DNA-binding transcription factor activity"/>
    <property type="evidence" value="ECO:0007669"/>
    <property type="project" value="InterPro"/>
</dbReference>
<dbReference type="InterPro" id="IPR000847">
    <property type="entry name" value="LysR_HTH_N"/>
</dbReference>
<evidence type="ECO:0000259" key="5">
    <source>
        <dbReference type="PROSITE" id="PS50931"/>
    </source>
</evidence>
<dbReference type="SUPFAM" id="SSF46785">
    <property type="entry name" value="Winged helix' DNA-binding domain"/>
    <property type="match status" value="1"/>
</dbReference>
<dbReference type="PANTHER" id="PTHR30126:SF64">
    <property type="entry name" value="HTH-TYPE TRANSCRIPTIONAL REGULATOR CITR"/>
    <property type="match status" value="1"/>
</dbReference>
<comment type="caution">
    <text evidence="6">The sequence shown here is derived from an EMBL/GenBank/DDBJ whole genome shotgun (WGS) entry which is preliminary data.</text>
</comment>
<dbReference type="Gene3D" id="1.10.10.10">
    <property type="entry name" value="Winged helix-like DNA-binding domain superfamily/Winged helix DNA-binding domain"/>
    <property type="match status" value="1"/>
</dbReference>
<comment type="similarity">
    <text evidence="1">Belongs to the LysR transcriptional regulatory family.</text>
</comment>
<dbReference type="PANTHER" id="PTHR30126">
    <property type="entry name" value="HTH-TYPE TRANSCRIPTIONAL REGULATOR"/>
    <property type="match status" value="1"/>
</dbReference>
<gene>
    <name evidence="6" type="ORF">NQZ67_14995</name>
</gene>
<evidence type="ECO:0000256" key="3">
    <source>
        <dbReference type="ARBA" id="ARBA00023125"/>
    </source>
</evidence>
<dbReference type="InterPro" id="IPR036390">
    <property type="entry name" value="WH_DNA-bd_sf"/>
</dbReference>
<dbReference type="InterPro" id="IPR036388">
    <property type="entry name" value="WH-like_DNA-bd_sf"/>
</dbReference>
<dbReference type="PRINTS" id="PR00039">
    <property type="entry name" value="HTHLYSR"/>
</dbReference>
<evidence type="ECO:0000256" key="2">
    <source>
        <dbReference type="ARBA" id="ARBA00023015"/>
    </source>
</evidence>
<dbReference type="Gene3D" id="3.40.190.290">
    <property type="match status" value="1"/>
</dbReference>